<evidence type="ECO:0000256" key="9">
    <source>
        <dbReference type="ARBA" id="ARBA00023136"/>
    </source>
</evidence>
<feature type="transmembrane region" description="Helical" evidence="12">
    <location>
        <begin position="186"/>
        <end position="204"/>
    </location>
</feature>
<evidence type="ECO:0000256" key="8">
    <source>
        <dbReference type="ARBA" id="ARBA00023098"/>
    </source>
</evidence>
<evidence type="ECO:0000256" key="11">
    <source>
        <dbReference type="ARBA" id="ARBA00047375"/>
    </source>
</evidence>
<organism evidence="14 15">
    <name type="scientific">Cryoendolithus antarcticus</name>
    <dbReference type="NCBI Taxonomy" id="1507870"/>
    <lineage>
        <taxon>Eukaryota</taxon>
        <taxon>Fungi</taxon>
        <taxon>Dikarya</taxon>
        <taxon>Ascomycota</taxon>
        <taxon>Pezizomycotina</taxon>
        <taxon>Dothideomycetes</taxon>
        <taxon>Dothideomycetidae</taxon>
        <taxon>Cladosporiales</taxon>
        <taxon>Cladosporiaceae</taxon>
        <taxon>Cryoendolithus</taxon>
    </lineage>
</organism>
<feature type="transmembrane region" description="Helical" evidence="12">
    <location>
        <begin position="162"/>
        <end position="180"/>
    </location>
</feature>
<dbReference type="PROSITE" id="PS01188">
    <property type="entry name" value="ELO"/>
    <property type="match status" value="1"/>
</dbReference>
<keyword evidence="15" id="KW-1185">Reference proteome</keyword>
<evidence type="ECO:0000256" key="3">
    <source>
        <dbReference type="ARBA" id="ARBA00022516"/>
    </source>
</evidence>
<dbReference type="GO" id="GO:0042761">
    <property type="term" value="P:very long-chain fatty acid biosynthetic process"/>
    <property type="evidence" value="ECO:0007669"/>
    <property type="project" value="TreeGrafter"/>
</dbReference>
<dbReference type="Proteomes" id="UP000192596">
    <property type="component" value="Unassembled WGS sequence"/>
</dbReference>
<dbReference type="EMBL" id="NAJO01000001">
    <property type="protein sequence ID" value="OQO15116.1"/>
    <property type="molecule type" value="Genomic_DNA"/>
</dbReference>
<feature type="transmembrane region" description="Helical" evidence="12">
    <location>
        <begin position="50"/>
        <end position="70"/>
    </location>
</feature>
<dbReference type="AlphaFoldDB" id="A0A1V8TUV6"/>
<dbReference type="PANTHER" id="PTHR11157:SF134">
    <property type="entry name" value="ELONGATION OF FATTY ACIDS PROTEIN 1-RELATED"/>
    <property type="match status" value="1"/>
</dbReference>
<evidence type="ECO:0000313" key="14">
    <source>
        <dbReference type="EMBL" id="OQO15116.1"/>
    </source>
</evidence>
<comment type="catalytic activity">
    <reaction evidence="11">
        <text>a very-long-chain acyl-CoA + malonyl-CoA + H(+) = a very-long-chain 3-oxoacyl-CoA + CO2 + CoA</text>
        <dbReference type="Rhea" id="RHEA:32727"/>
        <dbReference type="ChEBI" id="CHEBI:15378"/>
        <dbReference type="ChEBI" id="CHEBI:16526"/>
        <dbReference type="ChEBI" id="CHEBI:57287"/>
        <dbReference type="ChEBI" id="CHEBI:57384"/>
        <dbReference type="ChEBI" id="CHEBI:90725"/>
        <dbReference type="ChEBI" id="CHEBI:90736"/>
        <dbReference type="EC" id="2.3.1.199"/>
    </reaction>
</comment>
<evidence type="ECO:0000256" key="1">
    <source>
        <dbReference type="ARBA" id="ARBA00004141"/>
    </source>
</evidence>
<keyword evidence="4 12" id="KW-0808">Transferase</keyword>
<proteinExistence type="inferred from homology"/>
<reference evidence="15" key="1">
    <citation type="submission" date="2017-03" db="EMBL/GenBank/DDBJ databases">
        <title>Genomes of endolithic fungi from Antarctica.</title>
        <authorList>
            <person name="Coleine C."/>
            <person name="Masonjones S."/>
            <person name="Stajich J.E."/>
        </authorList>
    </citation>
    <scope>NUCLEOTIDE SEQUENCE [LARGE SCALE GENOMIC DNA]</scope>
    <source>
        <strain evidence="15">CCFEE 5527</strain>
    </source>
</reference>
<keyword evidence="8 12" id="KW-0443">Lipid metabolism</keyword>
<dbReference type="GO" id="GO:0030148">
    <property type="term" value="P:sphingolipid biosynthetic process"/>
    <property type="evidence" value="ECO:0007669"/>
    <property type="project" value="TreeGrafter"/>
</dbReference>
<dbReference type="GO" id="GO:0009922">
    <property type="term" value="F:fatty acid elongase activity"/>
    <property type="evidence" value="ECO:0007669"/>
    <property type="project" value="UniProtKB-EC"/>
</dbReference>
<evidence type="ECO:0000256" key="7">
    <source>
        <dbReference type="ARBA" id="ARBA00022989"/>
    </source>
</evidence>
<evidence type="ECO:0000313" key="15">
    <source>
        <dbReference type="Proteomes" id="UP000192596"/>
    </source>
</evidence>
<dbReference type="InParanoid" id="A0A1V8TUV6"/>
<dbReference type="STRING" id="1507870.A0A1V8TUV6"/>
<comment type="catalytic activity">
    <reaction evidence="12">
        <text>an acyl-CoA + malonyl-CoA + H(+) = a 3-oxoacyl-CoA + CO2 + CoA</text>
        <dbReference type="Rhea" id="RHEA:50252"/>
        <dbReference type="ChEBI" id="CHEBI:15378"/>
        <dbReference type="ChEBI" id="CHEBI:16526"/>
        <dbReference type="ChEBI" id="CHEBI:57287"/>
        <dbReference type="ChEBI" id="CHEBI:57384"/>
        <dbReference type="ChEBI" id="CHEBI:58342"/>
        <dbReference type="ChEBI" id="CHEBI:90726"/>
    </reaction>
    <physiologicalReaction direction="left-to-right" evidence="12">
        <dbReference type="Rhea" id="RHEA:50253"/>
    </physiologicalReaction>
</comment>
<name>A0A1V8TUV6_9PEZI</name>
<sequence length="513" mass="57138">MSSSAWLEYGAPTLERPFGVALWPIFREVFSKAVGYAPEKFRFTPGSTPMATMTETAIALVSYYVIIFGGREIMRDRQPLQLNGLFKIHNFYLTVISGVLLALFVEQLLPTLVNKGTFYAICDKNGGWTDKLVVLYFLNYLTKYLELLDTVFLVLKKKPLTFLHTYHHGATALLCFTQLLGDTAVSWVPITLNLTVHVVMYWYYFQSARGIKIWWKKYITMLQILQFVIDLGFVYFASYTYFTSSYFPWLPTAGKCAGEEFAAFAGMGILSSYLVLFIGFYVSTYKKPVKKGRGRATSALIEMKDERIPTVAQVSRRMSGGSSTLSPSWSSGKENGATNGSPRGPLPLPLQLQWAAPVTLTGSDLAQHRMLRPSRSQVKWKEDTFLEPEDVHEVSQSMATLPEEAQSTGTPQVPSQSMAPLPEAVAAQSVAPARPSSNRRYIELAGSLSTTNSGSPKLIELPRLVWCPVPGCKKKSMTTQSQLRKHLLASTHAYTMEEAVMAAKQAWDATGPK</sequence>
<evidence type="ECO:0000256" key="4">
    <source>
        <dbReference type="ARBA" id="ARBA00022679"/>
    </source>
</evidence>
<protein>
    <recommendedName>
        <fullName evidence="12">Elongation of fatty acids protein</fullName>
        <ecNumber evidence="12">2.3.1.-</ecNumber>
    </recommendedName>
</protein>
<dbReference type="OrthoDB" id="434092at2759"/>
<keyword evidence="6 12" id="KW-0276">Fatty acid metabolism</keyword>
<evidence type="ECO:0000256" key="6">
    <source>
        <dbReference type="ARBA" id="ARBA00022832"/>
    </source>
</evidence>
<feature type="compositionally biased region" description="Low complexity" evidence="13">
    <location>
        <begin position="319"/>
        <end position="332"/>
    </location>
</feature>
<dbReference type="FunCoup" id="A0A1V8TUV6">
    <property type="interactions" value="1289"/>
</dbReference>
<comment type="caution">
    <text evidence="14">The sequence shown here is derived from an EMBL/GenBank/DDBJ whole genome shotgun (WGS) entry which is preliminary data.</text>
</comment>
<gene>
    <name evidence="14" type="ORF">B0A48_00498</name>
</gene>
<comment type="similarity">
    <text evidence="2 12">Belongs to the ELO family.</text>
</comment>
<keyword evidence="9 12" id="KW-0472">Membrane</keyword>
<comment type="subcellular location">
    <subcellularLocation>
        <location evidence="1">Membrane</location>
        <topology evidence="1">Multi-pass membrane protein</topology>
    </subcellularLocation>
</comment>
<evidence type="ECO:0000256" key="12">
    <source>
        <dbReference type="RuleBase" id="RU361115"/>
    </source>
</evidence>
<accession>A0A1V8TUV6</accession>
<dbReference type="EC" id="2.3.1.-" evidence="12"/>
<keyword evidence="5 12" id="KW-0812">Transmembrane</keyword>
<feature type="transmembrane region" description="Helical" evidence="12">
    <location>
        <begin position="133"/>
        <end position="155"/>
    </location>
</feature>
<feature type="transmembrane region" description="Helical" evidence="12">
    <location>
        <begin position="262"/>
        <end position="283"/>
    </location>
</feature>
<feature type="transmembrane region" description="Helical" evidence="12">
    <location>
        <begin position="91"/>
        <end position="113"/>
    </location>
</feature>
<dbReference type="InterPro" id="IPR002076">
    <property type="entry name" value="ELO_fam"/>
</dbReference>
<evidence type="ECO:0000256" key="2">
    <source>
        <dbReference type="ARBA" id="ARBA00007263"/>
    </source>
</evidence>
<dbReference type="PANTHER" id="PTHR11157">
    <property type="entry name" value="FATTY ACID ACYL TRANSFERASE-RELATED"/>
    <property type="match status" value="1"/>
</dbReference>
<keyword evidence="7 12" id="KW-1133">Transmembrane helix</keyword>
<feature type="region of interest" description="Disordered" evidence="13">
    <location>
        <begin position="316"/>
        <end position="345"/>
    </location>
</feature>
<evidence type="ECO:0000256" key="5">
    <source>
        <dbReference type="ARBA" id="ARBA00022692"/>
    </source>
</evidence>
<dbReference type="GO" id="GO:0034625">
    <property type="term" value="P:fatty acid elongation, monounsaturated fatty acid"/>
    <property type="evidence" value="ECO:0007669"/>
    <property type="project" value="TreeGrafter"/>
</dbReference>
<dbReference type="InterPro" id="IPR030457">
    <property type="entry name" value="ELO_CS"/>
</dbReference>
<dbReference type="GO" id="GO:0019367">
    <property type="term" value="P:fatty acid elongation, saturated fatty acid"/>
    <property type="evidence" value="ECO:0007669"/>
    <property type="project" value="TreeGrafter"/>
</dbReference>
<evidence type="ECO:0000256" key="10">
    <source>
        <dbReference type="ARBA" id="ARBA00023160"/>
    </source>
</evidence>
<evidence type="ECO:0000256" key="13">
    <source>
        <dbReference type="SAM" id="MobiDB-lite"/>
    </source>
</evidence>
<feature type="transmembrane region" description="Helical" evidence="12">
    <location>
        <begin position="224"/>
        <end position="242"/>
    </location>
</feature>
<keyword evidence="3 12" id="KW-0444">Lipid biosynthesis</keyword>
<dbReference type="GO" id="GO:0034626">
    <property type="term" value="P:fatty acid elongation, polyunsaturated fatty acid"/>
    <property type="evidence" value="ECO:0007669"/>
    <property type="project" value="TreeGrafter"/>
</dbReference>
<dbReference type="Pfam" id="PF01151">
    <property type="entry name" value="ELO"/>
    <property type="match status" value="1"/>
</dbReference>
<dbReference type="GO" id="GO:0005789">
    <property type="term" value="C:endoplasmic reticulum membrane"/>
    <property type="evidence" value="ECO:0007669"/>
    <property type="project" value="TreeGrafter"/>
</dbReference>
<keyword evidence="10 12" id="KW-0275">Fatty acid biosynthesis</keyword>